<dbReference type="PROSITE" id="PS50404">
    <property type="entry name" value="GST_NTER"/>
    <property type="match status" value="1"/>
</dbReference>
<dbReference type="Pfam" id="PF00043">
    <property type="entry name" value="GST_C"/>
    <property type="match status" value="1"/>
</dbReference>
<feature type="domain" description="GST N-terminal" evidence="3">
    <location>
        <begin position="1"/>
        <end position="81"/>
    </location>
</feature>
<dbReference type="InterPro" id="IPR036249">
    <property type="entry name" value="Thioredoxin-like_sf"/>
</dbReference>
<gene>
    <name evidence="5" type="ORF">H735_17010</name>
</gene>
<protein>
    <recommendedName>
        <fullName evidence="1">glutathione transferase</fullName>
        <ecNumber evidence="1">2.5.1.18</ecNumber>
    </recommendedName>
</protein>
<evidence type="ECO:0000313" key="5">
    <source>
        <dbReference type="EMBL" id="KIF51854.1"/>
    </source>
</evidence>
<dbReference type="GO" id="GO:0004364">
    <property type="term" value="F:glutathione transferase activity"/>
    <property type="evidence" value="ECO:0007669"/>
    <property type="project" value="UniProtKB-EC"/>
</dbReference>
<dbReference type="PROSITE" id="PS50405">
    <property type="entry name" value="GST_CTER"/>
    <property type="match status" value="1"/>
</dbReference>
<evidence type="ECO:0000313" key="6">
    <source>
        <dbReference type="Proteomes" id="UP000031586"/>
    </source>
</evidence>
<dbReference type="InterPro" id="IPR036282">
    <property type="entry name" value="Glutathione-S-Trfase_C_sf"/>
</dbReference>
<dbReference type="InterPro" id="IPR034345">
    <property type="entry name" value="Gtt2-like_N"/>
</dbReference>
<dbReference type="SUPFAM" id="SSF52833">
    <property type="entry name" value="Thioredoxin-like"/>
    <property type="match status" value="1"/>
</dbReference>
<sequence>MKLYETAMTPSCKRVSIFLKEIGGEVERIALNVREGDNLSEPFKSKSVNGKVPLLELDDGTTICESVAICRYLDEAFENDLALFGANQLERAQVEMWHRVVEFQGLYTAFQAFRNITAIYQDRENCVAAWGDESKSRVLEFLPILDKRLSESEHIATDNFTIVDITGYIFVGFAINGLSIEVFETYPNIARWFEQVSVREAFQG</sequence>
<dbReference type="EMBL" id="JPRD01000028">
    <property type="protein sequence ID" value="KIF51854.1"/>
    <property type="molecule type" value="Genomic_DNA"/>
</dbReference>
<proteinExistence type="predicted"/>
<keyword evidence="2 5" id="KW-0808">Transferase</keyword>
<dbReference type="SUPFAM" id="SSF47616">
    <property type="entry name" value="GST C-terminal domain-like"/>
    <property type="match status" value="1"/>
</dbReference>
<name>A0A0C1Z6S9_9VIBR</name>
<dbReference type="CDD" id="cd03182">
    <property type="entry name" value="GST_C_GTT2_like"/>
    <property type="match status" value="1"/>
</dbReference>
<dbReference type="Proteomes" id="UP000031586">
    <property type="component" value="Unassembled WGS sequence"/>
</dbReference>
<dbReference type="EC" id="2.5.1.18" evidence="1"/>
<dbReference type="Gene3D" id="1.20.1050.10">
    <property type="match status" value="1"/>
</dbReference>
<dbReference type="AlphaFoldDB" id="A0A0C1Z6S9"/>
<dbReference type="CDD" id="cd03051">
    <property type="entry name" value="GST_N_GTT2_like"/>
    <property type="match status" value="1"/>
</dbReference>
<evidence type="ECO:0000256" key="1">
    <source>
        <dbReference type="ARBA" id="ARBA00012452"/>
    </source>
</evidence>
<evidence type="ECO:0000259" key="3">
    <source>
        <dbReference type="PROSITE" id="PS50404"/>
    </source>
</evidence>
<dbReference type="PATRIC" id="fig|1229493.5.peg.2553"/>
<accession>A0A0C1Z6S9</accession>
<dbReference type="InterPro" id="IPR004045">
    <property type="entry name" value="Glutathione_S-Trfase_N"/>
</dbReference>
<dbReference type="Pfam" id="PF13417">
    <property type="entry name" value="GST_N_3"/>
    <property type="match status" value="1"/>
</dbReference>
<dbReference type="PANTHER" id="PTHR43900">
    <property type="entry name" value="GLUTATHIONE S-TRANSFERASE RHO"/>
    <property type="match status" value="1"/>
</dbReference>
<dbReference type="InterPro" id="IPR034346">
    <property type="entry name" value="Gtt2-like_C"/>
</dbReference>
<dbReference type="InterPro" id="IPR010987">
    <property type="entry name" value="Glutathione-S-Trfase_C-like"/>
</dbReference>
<reference evidence="5 6" key="1">
    <citation type="submission" date="2014-07" db="EMBL/GenBank/DDBJ databases">
        <title>Unique and conserved regions in Vibrio harveyi and related species in comparison with the shrimp pathogen Vibrio harveyi CAIM 1792.</title>
        <authorList>
            <person name="Espinoza-Valles I."/>
            <person name="Vora G."/>
            <person name="Leekitcharoenphon P."/>
            <person name="Ussery D."/>
            <person name="Hoj L."/>
            <person name="Gomez-Gil B."/>
        </authorList>
    </citation>
    <scope>NUCLEOTIDE SEQUENCE [LARGE SCALE GENOMIC DNA]</scope>
    <source>
        <strain evidence="6">CAIM 1854 / LMG 25443</strain>
    </source>
</reference>
<dbReference type="InterPro" id="IPR004046">
    <property type="entry name" value="GST_C"/>
</dbReference>
<evidence type="ECO:0000259" key="4">
    <source>
        <dbReference type="PROSITE" id="PS50405"/>
    </source>
</evidence>
<comment type="caution">
    <text evidence="5">The sequence shown here is derived from an EMBL/GenBank/DDBJ whole genome shotgun (WGS) entry which is preliminary data.</text>
</comment>
<dbReference type="GO" id="GO:0005737">
    <property type="term" value="C:cytoplasm"/>
    <property type="evidence" value="ECO:0007669"/>
    <property type="project" value="TreeGrafter"/>
</dbReference>
<evidence type="ECO:0000256" key="2">
    <source>
        <dbReference type="ARBA" id="ARBA00022679"/>
    </source>
</evidence>
<organism evidence="5 6">
    <name type="scientific">Vibrio owensii CAIM 1854 = LMG 25443</name>
    <dbReference type="NCBI Taxonomy" id="1229493"/>
    <lineage>
        <taxon>Bacteria</taxon>
        <taxon>Pseudomonadati</taxon>
        <taxon>Pseudomonadota</taxon>
        <taxon>Gammaproteobacteria</taxon>
        <taxon>Vibrionales</taxon>
        <taxon>Vibrionaceae</taxon>
        <taxon>Vibrio</taxon>
    </lineage>
</organism>
<dbReference type="GO" id="GO:0043295">
    <property type="term" value="F:glutathione binding"/>
    <property type="evidence" value="ECO:0007669"/>
    <property type="project" value="TreeGrafter"/>
</dbReference>
<dbReference type="SFLD" id="SFLDG00358">
    <property type="entry name" value="Main_(cytGST)"/>
    <property type="match status" value="1"/>
</dbReference>
<dbReference type="SFLD" id="SFLDS00019">
    <property type="entry name" value="Glutathione_Transferase_(cytos"/>
    <property type="match status" value="1"/>
</dbReference>
<dbReference type="InterPro" id="IPR040079">
    <property type="entry name" value="Glutathione_S-Trfase"/>
</dbReference>
<dbReference type="RefSeq" id="WP_020197315.1">
    <property type="nucleotide sequence ID" value="NZ_BAOH01000112.1"/>
</dbReference>
<dbReference type="Gene3D" id="3.40.30.10">
    <property type="entry name" value="Glutaredoxin"/>
    <property type="match status" value="1"/>
</dbReference>
<feature type="domain" description="GST C-terminal" evidence="4">
    <location>
        <begin position="87"/>
        <end position="204"/>
    </location>
</feature>
<dbReference type="PANTHER" id="PTHR43900:SF97">
    <property type="entry name" value="GLUTATHIONE TRANSFERASE"/>
    <property type="match status" value="1"/>
</dbReference>